<keyword evidence="3" id="KW-0064">Aspartyl protease</keyword>
<evidence type="ECO:0000256" key="2">
    <source>
        <dbReference type="ARBA" id="ARBA00022670"/>
    </source>
</evidence>
<dbReference type="PROSITE" id="PS51767">
    <property type="entry name" value="PEPTIDASE_A1"/>
    <property type="match status" value="1"/>
</dbReference>
<dbReference type="InterPro" id="IPR021109">
    <property type="entry name" value="Peptidase_aspartic_dom_sf"/>
</dbReference>
<keyword evidence="4" id="KW-0378">Hydrolase</keyword>
<sequence length="612" mass="69320">MTTTCTPRATTLWTTIVVTIVVGCLFFSPLSIFTSSADVDSEMLKMWLWCLRDRRSTIQDPVLGPYSSSEEKSKIMHCRDMHRYHTAIYDSTGRLSIDYVKALKVLYRKNQTAIDIHKSYFEKNCVVGAMPGLAPKSFCPKSLCLLRHACCRLSIGCLRPWDDRRWLVCLGIIPLQQSAQACVCLDHNGFPVLHTYREGILLSQTDDFCLVLRFSGCGAGSFSSRIGCEKERGLGEEQLDDIETTNIESQLTPKLQRGFLANLKVGELYTDQLVYMDTGSSLLWINCEPCGLNVPAPIYHPRESSSYRMQYCNRDFGMCEATGTVRTDCGLDNICQYYVRYGSEHYSLGHIATETIKFGRSKGTLRNILIGCARSTTLYANGVLGLGASVLSLITQLQYSKFSYCIGNISDRSYPYNTLVIGDRIELIGYKTPMIIEDKYYINLESIKIGNKLLDIDSEIFRRKPDYNGGMVLDTGSTYSFIPQVALDQFEGETVKLIDLLLVRNSSIKYREYTRLCYNGVLTRDLTGFPTVQFQFQGDATMELTDENIFQQTYDGTFCLAILPSETLGTSISLLGNLMQQYFYIAYDLRDKKLSFQRMDCNTVDDYIHDEL</sequence>
<dbReference type="CDD" id="cd05476">
    <property type="entry name" value="pepsin_A_like_plant"/>
    <property type="match status" value="1"/>
</dbReference>
<dbReference type="InterPro" id="IPR032799">
    <property type="entry name" value="TAXi_C"/>
</dbReference>
<organism evidence="8 9">
    <name type="scientific">Sesamum angolense</name>
    <dbReference type="NCBI Taxonomy" id="2727404"/>
    <lineage>
        <taxon>Eukaryota</taxon>
        <taxon>Viridiplantae</taxon>
        <taxon>Streptophyta</taxon>
        <taxon>Embryophyta</taxon>
        <taxon>Tracheophyta</taxon>
        <taxon>Spermatophyta</taxon>
        <taxon>Magnoliopsida</taxon>
        <taxon>eudicotyledons</taxon>
        <taxon>Gunneridae</taxon>
        <taxon>Pentapetalae</taxon>
        <taxon>asterids</taxon>
        <taxon>lamiids</taxon>
        <taxon>Lamiales</taxon>
        <taxon>Pedaliaceae</taxon>
        <taxon>Sesamum</taxon>
    </lineage>
</organism>
<evidence type="ECO:0000259" key="7">
    <source>
        <dbReference type="PROSITE" id="PS51767"/>
    </source>
</evidence>
<feature type="domain" description="Peptidase A1" evidence="7">
    <location>
        <begin position="259"/>
        <end position="597"/>
    </location>
</feature>
<dbReference type="EMBL" id="JACGWL010000004">
    <property type="protein sequence ID" value="KAK4404614.1"/>
    <property type="molecule type" value="Genomic_DNA"/>
</dbReference>
<dbReference type="InterPro" id="IPR032861">
    <property type="entry name" value="TAXi_N"/>
</dbReference>
<accession>A0AAE2C0J7</accession>
<evidence type="ECO:0000313" key="8">
    <source>
        <dbReference type="EMBL" id="KAK4404614.1"/>
    </source>
</evidence>
<dbReference type="Pfam" id="PF14543">
    <property type="entry name" value="TAXi_N"/>
    <property type="match status" value="1"/>
</dbReference>
<dbReference type="Pfam" id="PF14541">
    <property type="entry name" value="TAXi_C"/>
    <property type="match status" value="1"/>
</dbReference>
<evidence type="ECO:0000256" key="3">
    <source>
        <dbReference type="ARBA" id="ARBA00022750"/>
    </source>
</evidence>
<name>A0AAE2C0J7_9LAMI</name>
<dbReference type="PANTHER" id="PTHR47967:SF14">
    <property type="entry name" value="EUKARYOTIC ASPARTYL PROTEASE FAMILY PROTEIN"/>
    <property type="match status" value="1"/>
</dbReference>
<evidence type="ECO:0000313" key="9">
    <source>
        <dbReference type="Proteomes" id="UP001289374"/>
    </source>
</evidence>
<proteinExistence type="inferred from homology"/>
<keyword evidence="2" id="KW-0645">Protease</keyword>
<keyword evidence="9" id="KW-1185">Reference proteome</keyword>
<feature type="transmembrane region" description="Helical" evidence="6">
    <location>
        <begin position="12"/>
        <end position="33"/>
    </location>
</feature>
<dbReference type="SUPFAM" id="SSF50630">
    <property type="entry name" value="Acid proteases"/>
    <property type="match status" value="1"/>
</dbReference>
<reference evidence="8" key="1">
    <citation type="submission" date="2020-06" db="EMBL/GenBank/DDBJ databases">
        <authorList>
            <person name="Li T."/>
            <person name="Hu X."/>
            <person name="Zhang T."/>
            <person name="Song X."/>
            <person name="Zhang H."/>
            <person name="Dai N."/>
            <person name="Sheng W."/>
            <person name="Hou X."/>
            <person name="Wei L."/>
        </authorList>
    </citation>
    <scope>NUCLEOTIDE SEQUENCE</scope>
    <source>
        <strain evidence="8">K16</strain>
        <tissue evidence="8">Leaf</tissue>
    </source>
</reference>
<evidence type="ECO:0000256" key="5">
    <source>
        <dbReference type="ARBA" id="ARBA00023180"/>
    </source>
</evidence>
<dbReference type="InterPro" id="IPR033121">
    <property type="entry name" value="PEPTIDASE_A1"/>
</dbReference>
<comment type="caution">
    <text evidence="8">The sequence shown here is derived from an EMBL/GenBank/DDBJ whole genome shotgun (WGS) entry which is preliminary data.</text>
</comment>
<dbReference type="InterPro" id="IPR034161">
    <property type="entry name" value="Pepsin-like_plant"/>
</dbReference>
<dbReference type="FunFam" id="2.40.70.10:FF:000033">
    <property type="entry name" value="Aspartyl protease family protein"/>
    <property type="match status" value="1"/>
</dbReference>
<evidence type="ECO:0000256" key="6">
    <source>
        <dbReference type="SAM" id="Phobius"/>
    </source>
</evidence>
<protein>
    <submittedName>
        <fullName evidence="8">Aspartic proteinase nepenthesin-2</fullName>
    </submittedName>
</protein>
<dbReference type="GO" id="GO:0006508">
    <property type="term" value="P:proteolysis"/>
    <property type="evidence" value="ECO:0007669"/>
    <property type="project" value="UniProtKB-KW"/>
</dbReference>
<keyword evidence="5" id="KW-0325">Glycoprotein</keyword>
<gene>
    <name evidence="8" type="ORF">Sango_0830000</name>
</gene>
<dbReference type="Proteomes" id="UP001289374">
    <property type="component" value="Unassembled WGS sequence"/>
</dbReference>
<dbReference type="AlphaFoldDB" id="A0AAE2C0J7"/>
<evidence type="ECO:0000256" key="1">
    <source>
        <dbReference type="ARBA" id="ARBA00007447"/>
    </source>
</evidence>
<dbReference type="GO" id="GO:0005576">
    <property type="term" value="C:extracellular region"/>
    <property type="evidence" value="ECO:0007669"/>
    <property type="project" value="TreeGrafter"/>
</dbReference>
<evidence type="ECO:0000256" key="4">
    <source>
        <dbReference type="ARBA" id="ARBA00022801"/>
    </source>
</evidence>
<keyword evidence="6" id="KW-1133">Transmembrane helix</keyword>
<dbReference type="PANTHER" id="PTHR47967">
    <property type="entry name" value="OS07G0603500 PROTEIN-RELATED"/>
    <property type="match status" value="1"/>
</dbReference>
<keyword evidence="6" id="KW-0812">Transmembrane</keyword>
<comment type="similarity">
    <text evidence="1">Belongs to the peptidase A1 family.</text>
</comment>
<reference evidence="8" key="2">
    <citation type="journal article" date="2024" name="Plant">
        <title>Genomic evolution and insights into agronomic trait innovations of Sesamum species.</title>
        <authorList>
            <person name="Miao H."/>
            <person name="Wang L."/>
            <person name="Qu L."/>
            <person name="Liu H."/>
            <person name="Sun Y."/>
            <person name="Le M."/>
            <person name="Wang Q."/>
            <person name="Wei S."/>
            <person name="Zheng Y."/>
            <person name="Lin W."/>
            <person name="Duan Y."/>
            <person name="Cao H."/>
            <person name="Xiong S."/>
            <person name="Wang X."/>
            <person name="Wei L."/>
            <person name="Li C."/>
            <person name="Ma Q."/>
            <person name="Ju M."/>
            <person name="Zhao R."/>
            <person name="Li G."/>
            <person name="Mu C."/>
            <person name="Tian Q."/>
            <person name="Mei H."/>
            <person name="Zhang T."/>
            <person name="Gao T."/>
            <person name="Zhang H."/>
        </authorList>
    </citation>
    <scope>NUCLEOTIDE SEQUENCE</scope>
    <source>
        <strain evidence="8">K16</strain>
    </source>
</reference>
<keyword evidence="6" id="KW-0472">Membrane</keyword>
<dbReference type="InterPro" id="IPR051708">
    <property type="entry name" value="Plant_Aspart_Prot_A1"/>
</dbReference>
<dbReference type="GO" id="GO:0004190">
    <property type="term" value="F:aspartic-type endopeptidase activity"/>
    <property type="evidence" value="ECO:0007669"/>
    <property type="project" value="UniProtKB-KW"/>
</dbReference>
<dbReference type="Gene3D" id="2.40.70.10">
    <property type="entry name" value="Acid Proteases"/>
    <property type="match status" value="2"/>
</dbReference>